<dbReference type="EMBL" id="AMFJ01034464">
    <property type="protein sequence ID" value="EKD29250.1"/>
    <property type="molecule type" value="Genomic_DNA"/>
</dbReference>
<organism evidence="1">
    <name type="scientific">uncultured bacterium</name>
    <name type="common">gcode 4</name>
    <dbReference type="NCBI Taxonomy" id="1234023"/>
    <lineage>
        <taxon>Bacteria</taxon>
        <taxon>environmental samples</taxon>
    </lineage>
</organism>
<comment type="caution">
    <text evidence="1">The sequence shown here is derived from an EMBL/GenBank/DDBJ whole genome shotgun (WGS) entry which is preliminary data.</text>
</comment>
<accession>K1XG87</accession>
<gene>
    <name evidence="1" type="ORF">ACD_78C00464G0007</name>
</gene>
<dbReference type="AlphaFoldDB" id="K1XG87"/>
<reference evidence="1" key="1">
    <citation type="journal article" date="2012" name="Science">
        <title>Fermentation, hydrogen, and sulfur metabolism in multiple uncultivated bacterial phyla.</title>
        <authorList>
            <person name="Wrighton K.C."/>
            <person name="Thomas B.C."/>
            <person name="Sharon I."/>
            <person name="Miller C.S."/>
            <person name="Castelle C.J."/>
            <person name="VerBerkmoes N.C."/>
            <person name="Wilkins M.J."/>
            <person name="Hettich R.L."/>
            <person name="Lipton M.S."/>
            <person name="Williams K.H."/>
            <person name="Long P.E."/>
            <person name="Banfield J.F."/>
        </authorList>
    </citation>
    <scope>NUCLEOTIDE SEQUENCE [LARGE SCALE GENOMIC DNA]</scope>
</reference>
<name>K1XG87_9BACT</name>
<sequence length="128" mass="14530">MKFLFSLFLTGFFVGSIFLPLIHLVEISHAQESGNASVWTVEVETGDHEKVSSDTSGCEKYVLSFHSERLPVFPKDLEKIPTLLERECFSQDLAYENTIILFFSGNTDPPPFIPSLYPSLIWIIKNQT</sequence>
<protein>
    <submittedName>
        <fullName evidence="1">Uncharacterized protein</fullName>
    </submittedName>
</protein>
<proteinExistence type="predicted"/>
<evidence type="ECO:0000313" key="1">
    <source>
        <dbReference type="EMBL" id="EKD29250.1"/>
    </source>
</evidence>